<accession>A0A9E8M266</accession>
<feature type="domain" description="Competence protein CoiA C-terminal" evidence="3">
    <location>
        <begin position="243"/>
        <end position="355"/>
    </location>
</feature>
<dbReference type="Pfam" id="PF25166">
    <property type="entry name" value="CoiA_C"/>
    <property type="match status" value="1"/>
</dbReference>
<sequence length="393" mass="47265">MALNRLGVLRTVLHRSYAYVEGLKKEAPFYCPDCKQEVILKIGKRKLPHFAHKSVCPAKGEGETVEHIKGKIALYQWLKNNGFTPVIEKFLREINQRPDIFFHWKGMRTAVEFQCSPIPQELLKKRTEQYKNNGIVPIWIIHEKLIRKSNRHVMHFTDFSTQFIQNIFLSEPFLLSFDPNIQAFFRYTHFIPISKQRAFVKEEIFDRKAKWTDIFAKTNPSFEFYNMWPEKMENWLLTRNLQPGARKDPFLLFFYRHHIHPTMFPPEVGLPLPYMYMIINSPFEWQAYLWHRFFYGKKRGDYFSTRDIQNFLLKEMNGMIHWRSFPLLKLRDKNLPVWHYFRFFVKIGTLRKEGDTFIIKKPVEPIPLGRDGFGIRKDFFRRYKGILLKNLVD</sequence>
<protein>
    <submittedName>
        <fullName evidence="4">Competence protein CoiA family protein</fullName>
    </submittedName>
</protein>
<evidence type="ECO:0000259" key="2">
    <source>
        <dbReference type="Pfam" id="PF25164"/>
    </source>
</evidence>
<dbReference type="InterPro" id="IPR057252">
    <property type="entry name" value="CoiA_C"/>
</dbReference>
<name>A0A9E8M266_9BACI</name>
<dbReference type="Pfam" id="PF06054">
    <property type="entry name" value="CoiA_nuc"/>
    <property type="match status" value="1"/>
</dbReference>
<keyword evidence="5" id="KW-1185">Reference proteome</keyword>
<gene>
    <name evidence="4" type="ORF">OE105_02780</name>
</gene>
<dbReference type="Proteomes" id="UP001164726">
    <property type="component" value="Chromosome"/>
</dbReference>
<reference evidence="4" key="1">
    <citation type="submission" date="2022-09" db="EMBL/GenBank/DDBJ databases">
        <title>Complete Genomes of Fervidibacillus albus and Fervidibacillus halotolerans isolated from tidal flat sediments.</title>
        <authorList>
            <person name="Kwon K.K."/>
            <person name="Yang S.-H."/>
            <person name="Park M.J."/>
            <person name="Oh H.-M."/>
        </authorList>
    </citation>
    <scope>NUCLEOTIDE SEQUENCE</scope>
    <source>
        <strain evidence="4">MEBiC13594</strain>
    </source>
</reference>
<dbReference type="RefSeq" id="WP_275422075.1">
    <property type="nucleotide sequence ID" value="NZ_CP106877.1"/>
</dbReference>
<dbReference type="Pfam" id="PF25164">
    <property type="entry name" value="CoiA_N"/>
    <property type="match status" value="1"/>
</dbReference>
<dbReference type="KEGG" id="fhl:OE105_02780"/>
<dbReference type="InterPro" id="IPR057253">
    <property type="entry name" value="CoiA-like_N"/>
</dbReference>
<proteinExistence type="predicted"/>
<feature type="domain" description="Competence protein CoiA nuclease-like" evidence="1">
    <location>
        <begin position="63"/>
        <end position="217"/>
    </location>
</feature>
<evidence type="ECO:0000259" key="3">
    <source>
        <dbReference type="Pfam" id="PF25166"/>
    </source>
</evidence>
<evidence type="ECO:0000313" key="5">
    <source>
        <dbReference type="Proteomes" id="UP001164726"/>
    </source>
</evidence>
<dbReference type="EMBL" id="CP106877">
    <property type="protein sequence ID" value="WAA13866.1"/>
    <property type="molecule type" value="Genomic_DNA"/>
</dbReference>
<evidence type="ECO:0000313" key="4">
    <source>
        <dbReference type="EMBL" id="WAA13866.1"/>
    </source>
</evidence>
<dbReference type="AlphaFoldDB" id="A0A9E8M266"/>
<organism evidence="4 5">
    <name type="scientific">Fervidibacillus halotolerans</name>
    <dbReference type="NCBI Taxonomy" id="2980027"/>
    <lineage>
        <taxon>Bacteria</taxon>
        <taxon>Bacillati</taxon>
        <taxon>Bacillota</taxon>
        <taxon>Bacilli</taxon>
        <taxon>Bacillales</taxon>
        <taxon>Bacillaceae</taxon>
        <taxon>Fervidibacillus</taxon>
    </lineage>
</organism>
<evidence type="ECO:0000259" key="1">
    <source>
        <dbReference type="Pfam" id="PF06054"/>
    </source>
</evidence>
<dbReference type="InterPro" id="IPR010330">
    <property type="entry name" value="CoiA_nuc"/>
</dbReference>
<feature type="domain" description="Competence protein CoiA-like N-terminal" evidence="2">
    <location>
        <begin position="19"/>
        <end position="57"/>
    </location>
</feature>